<dbReference type="GO" id="GO:0032196">
    <property type="term" value="P:transposition"/>
    <property type="evidence" value="ECO:0007669"/>
    <property type="project" value="UniProtKB-KW"/>
</dbReference>
<name>A0A6M3XUW7_9ZZZZ</name>
<reference evidence="11" key="1">
    <citation type="submission" date="2020-03" db="EMBL/GenBank/DDBJ databases">
        <title>The deep terrestrial virosphere.</title>
        <authorList>
            <person name="Holmfeldt K."/>
            <person name="Nilsson E."/>
            <person name="Simone D."/>
            <person name="Lopez-Fernandez M."/>
            <person name="Wu X."/>
            <person name="de Brujin I."/>
            <person name="Lundin D."/>
            <person name="Andersson A."/>
            <person name="Bertilsson S."/>
            <person name="Dopson M."/>
        </authorList>
    </citation>
    <scope>NUCLEOTIDE SEQUENCE</scope>
    <source>
        <strain evidence="11">TM448B01807</strain>
    </source>
</reference>
<keyword evidence="7" id="KW-0233">DNA recombination</keyword>
<feature type="domain" description="Probable transposase IS891/IS1136/IS1341" evidence="8">
    <location>
        <begin position="180"/>
        <end position="274"/>
    </location>
</feature>
<accession>A0A6M3XUW7</accession>
<evidence type="ECO:0000256" key="7">
    <source>
        <dbReference type="ARBA" id="ARBA00023172"/>
    </source>
</evidence>
<keyword evidence="5" id="KW-0862">Zinc</keyword>
<dbReference type="InterPro" id="IPR010095">
    <property type="entry name" value="Cas12f1-like_TNB"/>
</dbReference>
<dbReference type="Pfam" id="PF01385">
    <property type="entry name" value="OrfB_IS605"/>
    <property type="match status" value="1"/>
</dbReference>
<evidence type="ECO:0000256" key="3">
    <source>
        <dbReference type="ARBA" id="ARBA00022578"/>
    </source>
</evidence>
<dbReference type="InterPro" id="IPR001959">
    <property type="entry name" value="Transposase"/>
</dbReference>
<dbReference type="PANTHER" id="PTHR30405:SF25">
    <property type="entry name" value="RNA-GUIDED DNA ENDONUCLEASE INSQ-RELATED"/>
    <property type="match status" value="1"/>
</dbReference>
<dbReference type="GO" id="GO:0003677">
    <property type="term" value="F:DNA binding"/>
    <property type="evidence" value="ECO:0007669"/>
    <property type="project" value="UniProtKB-KW"/>
</dbReference>
<feature type="domain" description="Cas12f1-like TNB" evidence="9">
    <location>
        <begin position="288"/>
        <end position="353"/>
    </location>
</feature>
<keyword evidence="3" id="KW-0815">Transposition</keyword>
<evidence type="ECO:0000256" key="5">
    <source>
        <dbReference type="ARBA" id="ARBA00022833"/>
    </source>
</evidence>
<dbReference type="GO" id="GO:0006310">
    <property type="term" value="P:DNA recombination"/>
    <property type="evidence" value="ECO:0007669"/>
    <property type="project" value="UniProtKB-KW"/>
</dbReference>
<feature type="domain" description="Transposase putative helix-turn-helix" evidence="10">
    <location>
        <begin position="1"/>
        <end position="44"/>
    </location>
</feature>
<evidence type="ECO:0000256" key="6">
    <source>
        <dbReference type="ARBA" id="ARBA00023125"/>
    </source>
</evidence>
<dbReference type="EMBL" id="MT144825">
    <property type="protein sequence ID" value="QJI00056.1"/>
    <property type="molecule type" value="Genomic_DNA"/>
</dbReference>
<evidence type="ECO:0000259" key="9">
    <source>
        <dbReference type="Pfam" id="PF07282"/>
    </source>
</evidence>
<dbReference type="NCBIfam" id="TIGR01766">
    <property type="entry name" value="IS200/IS605 family accessory protein TnpB-like domain"/>
    <property type="match status" value="1"/>
</dbReference>
<evidence type="ECO:0000256" key="4">
    <source>
        <dbReference type="ARBA" id="ARBA00022723"/>
    </source>
</evidence>
<dbReference type="GO" id="GO:0046872">
    <property type="term" value="F:metal ion binding"/>
    <property type="evidence" value="ECO:0007669"/>
    <property type="project" value="UniProtKB-KW"/>
</dbReference>
<keyword evidence="4" id="KW-0479">Metal-binding</keyword>
<protein>
    <submittedName>
        <fullName evidence="11">Putative transposase</fullName>
    </submittedName>
</protein>
<sequence>MRKAFKYRLFNNKTQETKLENLFDSARFLYNCALEHRITCWNQWKKSINYYDQANTLKEIRSFDEGLARLNYSASQDILRRLDKSFHAFFRRIKSGDKPGFPRFKGKDRFHSITFPVYGDGIRLKNGKLYIQNVGSVRINLHRDIEGIIKTVTIKRQNGRFYASFSCNEVPQNILPVSIKEIGIDIGINPFAVMSDGQTIDNPKYLKQSEMKLKETQSQYSKKRSKNLKKKLARFHEKVSNQRKDFQHKLSRKIVNEFGYIYVEKLQPKKMVKNSFRILNKYINDAAWTQFFNFLSYKAADAGRMLIKVNPKGTTQRCSACGQIVPKDLSVRVHDCPHCGLVLDRDFNAALNILALGQSVLDFSKEAVCFS</sequence>
<comment type="similarity">
    <text evidence="1">In the C-terminal section; belongs to the transposase 35 family.</text>
</comment>
<evidence type="ECO:0000313" key="11">
    <source>
        <dbReference type="EMBL" id="QJI00056.1"/>
    </source>
</evidence>
<evidence type="ECO:0000256" key="2">
    <source>
        <dbReference type="ARBA" id="ARBA00011044"/>
    </source>
</evidence>
<evidence type="ECO:0000259" key="8">
    <source>
        <dbReference type="Pfam" id="PF01385"/>
    </source>
</evidence>
<evidence type="ECO:0000256" key="1">
    <source>
        <dbReference type="ARBA" id="ARBA00008761"/>
    </source>
</evidence>
<dbReference type="Pfam" id="PF12323">
    <property type="entry name" value="HTH_OrfB_IS605"/>
    <property type="match status" value="1"/>
</dbReference>
<organism evidence="11">
    <name type="scientific">viral metagenome</name>
    <dbReference type="NCBI Taxonomy" id="1070528"/>
    <lineage>
        <taxon>unclassified sequences</taxon>
        <taxon>metagenomes</taxon>
        <taxon>organismal metagenomes</taxon>
    </lineage>
</organism>
<gene>
    <name evidence="11" type="ORF">TM448B01807_0010</name>
</gene>
<dbReference type="Pfam" id="PF07282">
    <property type="entry name" value="Cas12f1-like_TNB"/>
    <property type="match status" value="1"/>
</dbReference>
<dbReference type="InterPro" id="IPR021027">
    <property type="entry name" value="Transposase_put_HTH"/>
</dbReference>
<evidence type="ECO:0000259" key="10">
    <source>
        <dbReference type="Pfam" id="PF12323"/>
    </source>
</evidence>
<keyword evidence="6" id="KW-0238">DNA-binding</keyword>
<dbReference type="NCBIfam" id="NF040570">
    <property type="entry name" value="guided_TnpB"/>
    <property type="match status" value="1"/>
</dbReference>
<proteinExistence type="inferred from homology"/>
<dbReference type="AlphaFoldDB" id="A0A6M3XUW7"/>
<comment type="similarity">
    <text evidence="2">In the N-terminal section; belongs to the transposase 2 family.</text>
</comment>
<dbReference type="PANTHER" id="PTHR30405">
    <property type="entry name" value="TRANSPOSASE"/>
    <property type="match status" value="1"/>
</dbReference>
<dbReference type="InterPro" id="IPR051399">
    <property type="entry name" value="RNA-guided_DNA_endo/Transpos"/>
</dbReference>